<gene>
    <name evidence="1" type="ORF">CWD77_10655</name>
</gene>
<dbReference type="Proteomes" id="UP000233398">
    <property type="component" value="Unassembled WGS sequence"/>
</dbReference>
<evidence type="ECO:0000313" key="1">
    <source>
        <dbReference type="EMBL" id="PKD43084.1"/>
    </source>
</evidence>
<protein>
    <recommendedName>
        <fullName evidence="3">GWxTD domain-containing protein</fullName>
    </recommendedName>
</protein>
<dbReference type="NCBIfam" id="TIGR04514">
    <property type="entry name" value="GWxTD_dom"/>
    <property type="match status" value="1"/>
</dbReference>
<sequence length="688" mass="80395">MRQKILNISIPFAALTFLILAEVIHAQPQRAYDRGLEELYRSNITRALDIWYQAYDEEGSVDARIGLEYIRTVTDRDLQEYYEQATELYYRAITDGEGMDSRVAIRREIDRMRPIVGEGIYRQWTEWWEDENEKLGSDMRGFWVQADPTPARTANERLIEHWQRVNEAQNRFNKNNNTVYNTDDRGTVFIRYGEPDRSQNGILTLQSLNIRNWLQNQVNPYAETEQAEMSGEDEHEQEFALDVQINRLQDAIYQFHRYPEYEIWFYDGITESQGEPLIFVFGTDVITDEFKIQRGIENFIPERAYNSERERQDDGVEFTRAGLTPALMLQLLYYEQLAQLDSYFESRLNSLQDRILEQGGQAFRGLDMEFRSESVDILNQRVGSAPVEESTFADQIPDIPLNVYQYRFLDENLNPKILTFIESSAREAFLIDYHRNRGRYNVNAAELQDGRDISEIFTYYDLNHTLQIYDESWNVVDSEVHNPPLILDRGDNRNRSRTIIEQDHNGRSNQAASVELLNYNPDTKAVYETPFNPALRGLGKHQYRQPAPLNADADSLEMADLVLGYQKTDQFTEPFPFIVANDRVVPFEETLVLHFEVYNLEARDDGFTQFELTYRILPVDEAGDVLTDQTEFVLTLNFVNEYDRVVEDLEIETAELSPGLYDLQVHVEDMVTGQQKNRSVRFEVVAEE</sequence>
<evidence type="ECO:0008006" key="3">
    <source>
        <dbReference type="Google" id="ProtNLM"/>
    </source>
</evidence>
<keyword evidence="2" id="KW-1185">Reference proteome</keyword>
<dbReference type="AlphaFoldDB" id="A0A2N0VFW9"/>
<name>A0A2N0VFW9_9BACT</name>
<accession>A0A2N0VFW9</accession>
<reference evidence="1 2" key="1">
    <citation type="submission" date="2017-11" db="EMBL/GenBank/DDBJ databases">
        <title>Rhodohalobacter 15182 sp. nov., isolated from a salt lake.</title>
        <authorList>
            <person name="Han S."/>
        </authorList>
    </citation>
    <scope>NUCLEOTIDE SEQUENCE [LARGE SCALE GENOMIC DNA]</scope>
    <source>
        <strain evidence="1 2">15182</strain>
    </source>
</reference>
<comment type="caution">
    <text evidence="1">The sequence shown here is derived from an EMBL/GenBank/DDBJ whole genome shotgun (WGS) entry which is preliminary data.</text>
</comment>
<dbReference type="RefSeq" id="WP_101073558.1">
    <property type="nucleotide sequence ID" value="NZ_PISP01000003.1"/>
</dbReference>
<evidence type="ECO:0000313" key="2">
    <source>
        <dbReference type="Proteomes" id="UP000233398"/>
    </source>
</evidence>
<dbReference type="InterPro" id="IPR030959">
    <property type="entry name" value="GWxTD_dom"/>
</dbReference>
<organism evidence="1 2">
    <name type="scientific">Rhodohalobacter barkolensis</name>
    <dbReference type="NCBI Taxonomy" id="2053187"/>
    <lineage>
        <taxon>Bacteria</taxon>
        <taxon>Pseudomonadati</taxon>
        <taxon>Balneolota</taxon>
        <taxon>Balneolia</taxon>
        <taxon>Balneolales</taxon>
        <taxon>Balneolaceae</taxon>
        <taxon>Rhodohalobacter</taxon>
    </lineage>
</organism>
<dbReference type="EMBL" id="PISP01000003">
    <property type="protein sequence ID" value="PKD43084.1"/>
    <property type="molecule type" value="Genomic_DNA"/>
</dbReference>
<dbReference type="OrthoDB" id="1521923at2"/>
<proteinExistence type="predicted"/>